<accession>A0A0H4VDB0</accession>
<proteinExistence type="inferred from homology"/>
<feature type="domain" description="Glycine zipper 2TM" evidence="6">
    <location>
        <begin position="132"/>
        <end position="173"/>
    </location>
</feature>
<protein>
    <recommendedName>
        <fullName evidence="3">17 kDa surface antigen</fullName>
    </recommendedName>
</protein>
<evidence type="ECO:0000259" key="6">
    <source>
        <dbReference type="Pfam" id="PF05433"/>
    </source>
</evidence>
<organism evidence="7 8">
    <name type="scientific">Aurantiacibacter atlanticus</name>
    <dbReference type="NCBI Taxonomy" id="1648404"/>
    <lineage>
        <taxon>Bacteria</taxon>
        <taxon>Pseudomonadati</taxon>
        <taxon>Pseudomonadota</taxon>
        <taxon>Alphaproteobacteria</taxon>
        <taxon>Sphingomonadales</taxon>
        <taxon>Erythrobacteraceae</taxon>
        <taxon>Aurantiacibacter</taxon>
    </lineage>
</organism>
<dbReference type="GO" id="GO:0009279">
    <property type="term" value="C:cell outer membrane"/>
    <property type="evidence" value="ECO:0007669"/>
    <property type="project" value="UniProtKB-SubCell"/>
</dbReference>
<evidence type="ECO:0000256" key="1">
    <source>
        <dbReference type="ARBA" id="ARBA00004459"/>
    </source>
</evidence>
<keyword evidence="4" id="KW-0449">Lipoprotein</keyword>
<evidence type="ECO:0000256" key="5">
    <source>
        <dbReference type="SAM" id="SignalP"/>
    </source>
</evidence>
<feature type="signal peptide" evidence="5">
    <location>
        <begin position="1"/>
        <end position="23"/>
    </location>
</feature>
<dbReference type="OrthoDB" id="7410331at2"/>
<dbReference type="RefSeq" id="WP_053106495.1">
    <property type="nucleotide sequence ID" value="NZ_CP011310.1"/>
</dbReference>
<keyword evidence="5" id="KW-0732">Signal</keyword>
<dbReference type="Pfam" id="PF05433">
    <property type="entry name" value="Rick_17kDa_Anti"/>
    <property type="match status" value="1"/>
</dbReference>
<comment type="subcellular location">
    <subcellularLocation>
        <location evidence="1">Cell outer membrane</location>
        <topology evidence="1">Lipid-anchor</topology>
    </subcellularLocation>
</comment>
<sequence length="273" mass="29171">MSIRTITLLASIASITLAIPAFAQEHVDEALRDHHAQQHQSHTGAAYDGAWEGDWTDKQTWQGEWTGTYRHGGQHARGEHHLIDSARGPLGASPDGRLGYTLAEREAWLADCRYLMADGAPYDKGQRDSGLIGGLLGAVVGGVAGNRIAGRGSRLGGTLIGAGVGGVAGAAIGSAVDSDAQDEFDRNELWAARYCDAYLRRYEMGGGSWGYRSHAHRAKVVSSTRSNGLHGHHPGNGEDCRVCNEIVTEEWIEEEIVTPRPSSAPQGKITPIG</sequence>
<evidence type="ECO:0000256" key="3">
    <source>
        <dbReference type="ARBA" id="ARBA00015281"/>
    </source>
</evidence>
<evidence type="ECO:0000313" key="7">
    <source>
        <dbReference type="EMBL" id="AKQ40836.2"/>
    </source>
</evidence>
<dbReference type="Proteomes" id="UP000059113">
    <property type="component" value="Chromosome"/>
</dbReference>
<evidence type="ECO:0000256" key="2">
    <source>
        <dbReference type="ARBA" id="ARBA00008681"/>
    </source>
</evidence>
<dbReference type="KEGG" id="ery:CP97_00385"/>
<reference evidence="7 8" key="1">
    <citation type="journal article" date="2015" name="Int. J. Syst. Evol. Microbiol.">
        <title>Erythrobacter atlanticus sp. nov., a bacterium from ocean sediment able to degrade polycyclic aromatic hydrocarbons.</title>
        <authorList>
            <person name="Zhuang L."/>
            <person name="Liu Y."/>
            <person name="Wang L."/>
            <person name="Wang W."/>
            <person name="Shao Z."/>
        </authorList>
    </citation>
    <scope>NUCLEOTIDE SEQUENCE [LARGE SCALE GENOMIC DNA]</scope>
    <source>
        <strain evidence="8">s21-N3</strain>
    </source>
</reference>
<dbReference type="EMBL" id="CP011310">
    <property type="protein sequence ID" value="AKQ40836.2"/>
    <property type="molecule type" value="Genomic_DNA"/>
</dbReference>
<evidence type="ECO:0000256" key="4">
    <source>
        <dbReference type="ARBA" id="ARBA00023288"/>
    </source>
</evidence>
<reference evidence="8" key="2">
    <citation type="submission" date="2015-04" db="EMBL/GenBank/DDBJ databases">
        <title>The complete genome sequence of Erythrobacter sp. s21-N3.</title>
        <authorList>
            <person name="Zhuang L."/>
            <person name="Liu Y."/>
            <person name="Shao Z."/>
        </authorList>
    </citation>
    <scope>NUCLEOTIDE SEQUENCE [LARGE SCALE GENOMIC DNA]</scope>
    <source>
        <strain evidence="8">s21-N3</strain>
    </source>
</reference>
<dbReference type="AlphaFoldDB" id="A0A0H4VDB0"/>
<feature type="chain" id="PRO_5007772073" description="17 kDa surface antigen" evidence="5">
    <location>
        <begin position="24"/>
        <end position="273"/>
    </location>
</feature>
<keyword evidence="8" id="KW-1185">Reference proteome</keyword>
<evidence type="ECO:0000313" key="8">
    <source>
        <dbReference type="Proteomes" id="UP000059113"/>
    </source>
</evidence>
<gene>
    <name evidence="7" type="ORF">CP97_00385</name>
</gene>
<dbReference type="InterPro" id="IPR008816">
    <property type="entry name" value="Gly_zipper_2TM_dom"/>
</dbReference>
<name>A0A0H4VDB0_9SPHN</name>
<comment type="similarity">
    <text evidence="2">Belongs to the rickettsiale 17 kDa surface antigen family.</text>
</comment>